<sequence length="154" mass="16236">MPNTSVAQSPSPAVLRFRGLDLEAAIALQMLNIQEIRHMANLMADSAVALVERQAELVKSPVTRVNASDKCKQEMQHPEAILERQTEDSRELIEALATHVGALVDITAKSCAGQTDEAAERMTGASAKTAVADYAPTPGCAAVKDNAARPSAGA</sequence>
<evidence type="ECO:0008006" key="2">
    <source>
        <dbReference type="Google" id="ProtNLM"/>
    </source>
</evidence>
<organism evidence="1">
    <name type="scientific">marine sediment metagenome</name>
    <dbReference type="NCBI Taxonomy" id="412755"/>
    <lineage>
        <taxon>unclassified sequences</taxon>
        <taxon>metagenomes</taxon>
        <taxon>ecological metagenomes</taxon>
    </lineage>
</organism>
<comment type="caution">
    <text evidence="1">The sequence shown here is derived from an EMBL/GenBank/DDBJ whole genome shotgun (WGS) entry which is preliminary data.</text>
</comment>
<protein>
    <recommendedName>
        <fullName evidence="2">Phasin domain-containing protein</fullName>
    </recommendedName>
</protein>
<dbReference type="AlphaFoldDB" id="A0A0F9NDI9"/>
<dbReference type="EMBL" id="LAZR01008332">
    <property type="protein sequence ID" value="KKM79457.1"/>
    <property type="molecule type" value="Genomic_DNA"/>
</dbReference>
<proteinExistence type="predicted"/>
<evidence type="ECO:0000313" key="1">
    <source>
        <dbReference type="EMBL" id="KKM79457.1"/>
    </source>
</evidence>
<gene>
    <name evidence="1" type="ORF">LCGC14_1349760</name>
</gene>
<reference evidence="1" key="1">
    <citation type="journal article" date="2015" name="Nature">
        <title>Complex archaea that bridge the gap between prokaryotes and eukaryotes.</title>
        <authorList>
            <person name="Spang A."/>
            <person name="Saw J.H."/>
            <person name="Jorgensen S.L."/>
            <person name="Zaremba-Niedzwiedzka K."/>
            <person name="Martijn J."/>
            <person name="Lind A.E."/>
            <person name="van Eijk R."/>
            <person name="Schleper C."/>
            <person name="Guy L."/>
            <person name="Ettema T.J."/>
        </authorList>
    </citation>
    <scope>NUCLEOTIDE SEQUENCE</scope>
</reference>
<name>A0A0F9NDI9_9ZZZZ</name>
<accession>A0A0F9NDI9</accession>